<feature type="binding site" evidence="2">
    <location>
        <position position="366"/>
    </location>
    <ligand>
        <name>Zn(2+)</name>
        <dbReference type="ChEBI" id="CHEBI:29105"/>
        <note>catalytic</note>
    </ligand>
</feature>
<name>A0A090QIQ1_9FLAO</name>
<feature type="active site" description="Proton donor" evidence="1">
    <location>
        <position position="418"/>
    </location>
</feature>
<dbReference type="Pfam" id="PF17900">
    <property type="entry name" value="Peptidase_M1_N"/>
    <property type="match status" value="1"/>
</dbReference>
<comment type="caution">
    <text evidence="5">The sequence shown here is derived from an EMBL/GenBank/DDBJ whole genome shotgun (WGS) entry which is preliminary data.</text>
</comment>
<keyword evidence="2" id="KW-0862">Zinc</keyword>
<keyword evidence="2" id="KW-0479">Metal-binding</keyword>
<dbReference type="AlphaFoldDB" id="A0A090QIQ1"/>
<evidence type="ECO:0000313" key="5">
    <source>
        <dbReference type="EMBL" id="GAK95416.1"/>
    </source>
</evidence>
<dbReference type="Proteomes" id="UP000029221">
    <property type="component" value="Unassembled WGS sequence"/>
</dbReference>
<dbReference type="Gene3D" id="1.10.390.10">
    <property type="entry name" value="Neutral Protease Domain 2"/>
    <property type="match status" value="1"/>
</dbReference>
<gene>
    <name evidence="5" type="ORF">JCM19294_2198</name>
</gene>
<dbReference type="GO" id="GO:0008237">
    <property type="term" value="F:metallopeptidase activity"/>
    <property type="evidence" value="ECO:0007669"/>
    <property type="project" value="InterPro"/>
</dbReference>
<dbReference type="PANTHER" id="PTHR45726">
    <property type="entry name" value="LEUKOTRIENE A-4 HYDROLASE"/>
    <property type="match status" value="1"/>
</dbReference>
<sequence>MKINKTSLYKVITLIIFCLIGIQAQAQLLQNKKQFTRQDSLRGSITPERAWWELQRYDLNVKVEPDEKFISGSNQITYKVLASNNKMQIDLQEPMLITKVVQNDKELKFTRDGNVYYILLKDKQQVATTKTITVFFKGHPREAKNAPWDGGFSWKKDEKGNHFIATSNQGLGASVWWPCKDHMYEEAKGMTISVNVPSNLMNVSNGRLIKVKELIDNTTTYTWQVTNPINNYGVNINIGNYTHFGEVYSGEKGDLHMDYYVLEHHLEKAKNHFTDAPKMMKAFEHWFGPYPFYEDSFKLVEVPYLGMEHQSSVTYGNKFKQGYLGRDLSGTGWGLKFDFIIIHEAGHEWFANNITNKDIADMWIHESFTAYSESLFLDYYYGKQAAQEYIIGTRRTIQNDRPLIGHYNVNHEGSGDMYYKGANLLHTIRTLVDDDDKWRSILRDMNKTFYHQTVTTKQIEDFLIEKTGIALQKVFDQYLRDTRIPKLVLKSKGNKLVYYWENTVDDFSMPVDVYIGNNKQRILPTTKKQTMKLSSKFNEVNVDDNYYIQS</sequence>
<dbReference type="InterPro" id="IPR045357">
    <property type="entry name" value="Aminopeptidase_N-like_N"/>
</dbReference>
<reference evidence="5" key="1">
    <citation type="journal article" date="2014" name="Genome Announc.">
        <title>Draft Genome Sequences of Marine Flavobacterium Nonlabens Strains NR17, NR24, NR27, NR32, NR33, and Ara13.</title>
        <authorList>
            <person name="Nakanishi M."/>
            <person name="Meirelles P."/>
            <person name="Suzuki R."/>
            <person name="Takatani N."/>
            <person name="Mino S."/>
            <person name="Suda W."/>
            <person name="Oshima K."/>
            <person name="Hattori M."/>
            <person name="Ohkuma M."/>
            <person name="Hosokawa M."/>
            <person name="Miyashita K."/>
            <person name="Thompson F.L."/>
            <person name="Niwa A."/>
            <person name="Sawabe T."/>
            <person name="Sawabe T."/>
        </authorList>
    </citation>
    <scope>NUCLEOTIDE SEQUENCE [LARGE SCALE GENOMIC DNA]</scope>
    <source>
        <strain evidence="5">JCM 19294</strain>
    </source>
</reference>
<feature type="domain" description="Aminopeptidase N-like N-terminal" evidence="4">
    <location>
        <begin position="56"/>
        <end position="232"/>
    </location>
</feature>
<dbReference type="InterPro" id="IPR042097">
    <property type="entry name" value="Aminopeptidase_N-like_N_sf"/>
</dbReference>
<dbReference type="GO" id="GO:0008270">
    <property type="term" value="F:zinc ion binding"/>
    <property type="evidence" value="ECO:0007669"/>
    <property type="project" value="InterPro"/>
</dbReference>
<dbReference type="EMBL" id="BBML01000001">
    <property type="protein sequence ID" value="GAK95416.1"/>
    <property type="molecule type" value="Genomic_DNA"/>
</dbReference>
<accession>A0A090QIQ1</accession>
<protein>
    <submittedName>
        <fullName evidence="5">Peptidase M1 family protein</fullName>
    </submittedName>
</protein>
<proteinExistence type="predicted"/>
<dbReference type="CDD" id="cd09603">
    <property type="entry name" value="M1_APN_like"/>
    <property type="match status" value="1"/>
</dbReference>
<evidence type="ECO:0000256" key="1">
    <source>
        <dbReference type="PIRSR" id="PIRSR634015-1"/>
    </source>
</evidence>
<dbReference type="SUPFAM" id="SSF63737">
    <property type="entry name" value="Leukotriene A4 hydrolase N-terminal domain"/>
    <property type="match status" value="1"/>
</dbReference>
<dbReference type="PANTHER" id="PTHR45726:SF3">
    <property type="entry name" value="LEUKOTRIENE A-4 HYDROLASE"/>
    <property type="match status" value="1"/>
</dbReference>
<dbReference type="RefSeq" id="WP_042275904.1">
    <property type="nucleotide sequence ID" value="NZ_BBML01000001.1"/>
</dbReference>
<feature type="domain" description="Peptidase M1 membrane alanine aminopeptidase" evidence="3">
    <location>
        <begin position="277"/>
        <end position="478"/>
    </location>
</feature>
<dbReference type="InterPro" id="IPR014782">
    <property type="entry name" value="Peptidase_M1_dom"/>
</dbReference>
<dbReference type="Gene3D" id="2.60.40.1730">
    <property type="entry name" value="tricorn interacting facor f3 domain"/>
    <property type="match status" value="1"/>
</dbReference>
<dbReference type="Pfam" id="PF01433">
    <property type="entry name" value="Peptidase_M1"/>
    <property type="match status" value="1"/>
</dbReference>
<feature type="active site" description="Proton acceptor" evidence="1">
    <location>
        <position position="344"/>
    </location>
</feature>
<dbReference type="SUPFAM" id="SSF55486">
    <property type="entry name" value="Metalloproteases ('zincins'), catalytic domain"/>
    <property type="match status" value="1"/>
</dbReference>
<comment type="cofactor">
    <cofactor evidence="2">
        <name>Zn(2+)</name>
        <dbReference type="ChEBI" id="CHEBI:29105"/>
    </cofactor>
    <text evidence="2">Binds 1 zinc ion per subunit.</text>
</comment>
<feature type="binding site" evidence="2">
    <location>
        <position position="343"/>
    </location>
    <ligand>
        <name>Zn(2+)</name>
        <dbReference type="ChEBI" id="CHEBI:29105"/>
        <note>catalytic</note>
    </ligand>
</feature>
<evidence type="ECO:0000259" key="3">
    <source>
        <dbReference type="Pfam" id="PF01433"/>
    </source>
</evidence>
<evidence type="ECO:0000313" key="6">
    <source>
        <dbReference type="Proteomes" id="UP000029221"/>
    </source>
</evidence>
<organism evidence="5 6">
    <name type="scientific">Nonlabens tegetincola</name>
    <dbReference type="NCBI Taxonomy" id="323273"/>
    <lineage>
        <taxon>Bacteria</taxon>
        <taxon>Pseudomonadati</taxon>
        <taxon>Bacteroidota</taxon>
        <taxon>Flavobacteriia</taxon>
        <taxon>Flavobacteriales</taxon>
        <taxon>Flavobacteriaceae</taxon>
        <taxon>Nonlabens</taxon>
    </lineage>
</organism>
<keyword evidence="6" id="KW-1185">Reference proteome</keyword>
<dbReference type="eggNOG" id="COG0308">
    <property type="taxonomic scope" value="Bacteria"/>
</dbReference>
<evidence type="ECO:0000259" key="4">
    <source>
        <dbReference type="Pfam" id="PF17900"/>
    </source>
</evidence>
<dbReference type="InterPro" id="IPR027268">
    <property type="entry name" value="Peptidase_M4/M1_CTD_sf"/>
</dbReference>
<dbReference type="InterPro" id="IPR034015">
    <property type="entry name" value="M1_LTA4H"/>
</dbReference>
<dbReference type="STRING" id="319236.BST91_00550"/>
<feature type="binding site" evidence="2">
    <location>
        <position position="347"/>
    </location>
    <ligand>
        <name>Zn(2+)</name>
        <dbReference type="ChEBI" id="CHEBI:29105"/>
        <note>catalytic</note>
    </ligand>
</feature>
<evidence type="ECO:0000256" key="2">
    <source>
        <dbReference type="PIRSR" id="PIRSR634015-3"/>
    </source>
</evidence>